<dbReference type="Gene3D" id="1.20.90.10">
    <property type="entry name" value="Phospholipase A2 domain"/>
    <property type="match status" value="1"/>
</dbReference>
<feature type="signal peptide" evidence="3">
    <location>
        <begin position="1"/>
        <end position="20"/>
    </location>
</feature>
<dbReference type="AlphaFoldDB" id="A0ABD3WVP6"/>
<evidence type="ECO:0000256" key="3">
    <source>
        <dbReference type="SAM" id="SignalP"/>
    </source>
</evidence>
<proteinExistence type="predicted"/>
<dbReference type="Proteomes" id="UP001634394">
    <property type="component" value="Unassembled WGS sequence"/>
</dbReference>
<feature type="chain" id="PRO_5044858388" description="Group XIIA secretory phospholipase A2" evidence="3">
    <location>
        <begin position="21"/>
        <end position="205"/>
    </location>
</feature>
<evidence type="ECO:0000313" key="4">
    <source>
        <dbReference type="EMBL" id="KAL3876610.1"/>
    </source>
</evidence>
<dbReference type="SUPFAM" id="SSF48619">
    <property type="entry name" value="Phospholipase A2, PLA2"/>
    <property type="match status" value="1"/>
</dbReference>
<evidence type="ECO:0000256" key="2">
    <source>
        <dbReference type="ARBA" id="ARBA00022525"/>
    </source>
</evidence>
<dbReference type="GO" id="GO:0005576">
    <property type="term" value="C:extracellular region"/>
    <property type="evidence" value="ECO:0007669"/>
    <property type="project" value="UniProtKB-SubCell"/>
</dbReference>
<reference evidence="4 5" key="1">
    <citation type="submission" date="2024-11" db="EMBL/GenBank/DDBJ databases">
        <title>Chromosome-level genome assembly of the freshwater bivalve Anodonta woodiana.</title>
        <authorList>
            <person name="Chen X."/>
        </authorList>
    </citation>
    <scope>NUCLEOTIDE SEQUENCE [LARGE SCALE GENOMIC DNA]</scope>
    <source>
        <strain evidence="4">MN2024</strain>
        <tissue evidence="4">Gills</tissue>
    </source>
</reference>
<evidence type="ECO:0000313" key="5">
    <source>
        <dbReference type="Proteomes" id="UP001634394"/>
    </source>
</evidence>
<keyword evidence="3" id="KW-0732">Signal</keyword>
<sequence>MKRAALSFIILFSVISMGIAKVTSKSSKKQKPKDEYKYKINLTDDQLQKLLAELRKDEALKKGMPQHDANEECVYRCKDGGKPKPRPGHTPSSNGCGSFGLELDTSTLPAMTKCCDAHDECYDTCNKDKLECDKKFKKCLEKMCTKLEPDLNDDESRGCRATAMLMSSGTQALGCQAYLDSQKTACECKSSSGQDKSKSRKKTEL</sequence>
<dbReference type="InterPro" id="IPR036444">
    <property type="entry name" value="PLipase_A2_dom_sf"/>
</dbReference>
<keyword evidence="5" id="KW-1185">Reference proteome</keyword>
<keyword evidence="2" id="KW-0964">Secreted</keyword>
<organism evidence="4 5">
    <name type="scientific">Sinanodonta woodiana</name>
    <name type="common">Chinese pond mussel</name>
    <name type="synonym">Anodonta woodiana</name>
    <dbReference type="NCBI Taxonomy" id="1069815"/>
    <lineage>
        <taxon>Eukaryota</taxon>
        <taxon>Metazoa</taxon>
        <taxon>Spiralia</taxon>
        <taxon>Lophotrochozoa</taxon>
        <taxon>Mollusca</taxon>
        <taxon>Bivalvia</taxon>
        <taxon>Autobranchia</taxon>
        <taxon>Heteroconchia</taxon>
        <taxon>Palaeoheterodonta</taxon>
        <taxon>Unionida</taxon>
        <taxon>Unionoidea</taxon>
        <taxon>Unionidae</taxon>
        <taxon>Unioninae</taxon>
        <taxon>Sinanodonta</taxon>
    </lineage>
</organism>
<dbReference type="InterPro" id="IPR033113">
    <property type="entry name" value="PLA2_histidine"/>
</dbReference>
<name>A0ABD3WVP6_SINWO</name>
<dbReference type="InterPro" id="IPR010711">
    <property type="entry name" value="PLA2G12"/>
</dbReference>
<accession>A0ABD3WVP6</accession>
<dbReference type="Pfam" id="PF06951">
    <property type="entry name" value="PLA2G12"/>
    <property type="match status" value="1"/>
</dbReference>
<dbReference type="PANTHER" id="PTHR12824">
    <property type="entry name" value="GROUP XII SECRETORY PHOSPHOLIPASE A2 FAMILY MEMBER"/>
    <property type="match status" value="1"/>
</dbReference>
<evidence type="ECO:0008006" key="6">
    <source>
        <dbReference type="Google" id="ProtNLM"/>
    </source>
</evidence>
<dbReference type="PROSITE" id="PS00118">
    <property type="entry name" value="PA2_HIS"/>
    <property type="match status" value="1"/>
</dbReference>
<dbReference type="EMBL" id="JBJQND010000005">
    <property type="protein sequence ID" value="KAL3876610.1"/>
    <property type="molecule type" value="Genomic_DNA"/>
</dbReference>
<comment type="caution">
    <text evidence="4">The sequence shown here is derived from an EMBL/GenBank/DDBJ whole genome shotgun (WGS) entry which is preliminary data.</text>
</comment>
<comment type="subcellular location">
    <subcellularLocation>
        <location evidence="1">Secreted</location>
    </subcellularLocation>
</comment>
<evidence type="ECO:0000256" key="1">
    <source>
        <dbReference type="ARBA" id="ARBA00004613"/>
    </source>
</evidence>
<protein>
    <recommendedName>
        <fullName evidence="6">Group XIIA secretory phospholipase A2</fullName>
    </recommendedName>
</protein>
<dbReference type="PANTHER" id="PTHR12824:SF8">
    <property type="entry name" value="GXIVSPLA2, ISOFORM A"/>
    <property type="match status" value="1"/>
</dbReference>
<gene>
    <name evidence="4" type="ORF">ACJMK2_034432</name>
</gene>